<proteinExistence type="predicted"/>
<accession>A0A822XM91</accession>
<sequence>MTKREKYSISVIANHRATHRDVPYKCLPEF</sequence>
<name>A0A822XM91_NELNU</name>
<dbReference type="AlphaFoldDB" id="A0A822XM91"/>
<reference evidence="1 2" key="1">
    <citation type="journal article" date="2020" name="Mol. Biol. Evol.">
        <title>Distinct Expression and Methylation Patterns for Genes with Different Fates following a Single Whole-Genome Duplication in Flowering Plants.</title>
        <authorList>
            <person name="Shi T."/>
            <person name="Rahmani R.S."/>
            <person name="Gugger P.F."/>
            <person name="Wang M."/>
            <person name="Li H."/>
            <person name="Zhang Y."/>
            <person name="Li Z."/>
            <person name="Wang Q."/>
            <person name="Van de Peer Y."/>
            <person name="Marchal K."/>
            <person name="Chen J."/>
        </authorList>
    </citation>
    <scope>NUCLEOTIDE SEQUENCE [LARGE SCALE GENOMIC DNA]</scope>
    <source>
        <tissue evidence="1">Leaf</tissue>
    </source>
</reference>
<keyword evidence="2" id="KW-1185">Reference proteome</keyword>
<organism evidence="1 2">
    <name type="scientific">Nelumbo nucifera</name>
    <name type="common">Sacred lotus</name>
    <dbReference type="NCBI Taxonomy" id="4432"/>
    <lineage>
        <taxon>Eukaryota</taxon>
        <taxon>Viridiplantae</taxon>
        <taxon>Streptophyta</taxon>
        <taxon>Embryophyta</taxon>
        <taxon>Tracheophyta</taxon>
        <taxon>Spermatophyta</taxon>
        <taxon>Magnoliopsida</taxon>
        <taxon>Proteales</taxon>
        <taxon>Nelumbonaceae</taxon>
        <taxon>Nelumbo</taxon>
    </lineage>
</organism>
<gene>
    <name evidence="1" type="ORF">HUJ06_024177</name>
</gene>
<dbReference type="EMBL" id="DUZY01000001">
    <property type="protein sequence ID" value="DAD22714.1"/>
    <property type="molecule type" value="Genomic_DNA"/>
</dbReference>
<evidence type="ECO:0000313" key="2">
    <source>
        <dbReference type="Proteomes" id="UP000607653"/>
    </source>
</evidence>
<evidence type="ECO:0000313" key="1">
    <source>
        <dbReference type="EMBL" id="DAD22714.1"/>
    </source>
</evidence>
<dbReference type="Proteomes" id="UP000607653">
    <property type="component" value="Unassembled WGS sequence"/>
</dbReference>
<comment type="caution">
    <text evidence="1">The sequence shown here is derived from an EMBL/GenBank/DDBJ whole genome shotgun (WGS) entry which is preliminary data.</text>
</comment>
<protein>
    <submittedName>
        <fullName evidence="1">Uncharacterized protein</fullName>
    </submittedName>
</protein>